<evidence type="ECO:0000313" key="1">
    <source>
        <dbReference type="EMBL" id="GHI00752.1"/>
    </source>
</evidence>
<dbReference type="InterPro" id="IPR027417">
    <property type="entry name" value="P-loop_NTPase"/>
</dbReference>
<organism evidence="1 2">
    <name type="scientific">Neobacillus kokaensis</name>
    <dbReference type="NCBI Taxonomy" id="2759023"/>
    <lineage>
        <taxon>Bacteria</taxon>
        <taxon>Bacillati</taxon>
        <taxon>Bacillota</taxon>
        <taxon>Bacilli</taxon>
        <taxon>Bacillales</taxon>
        <taxon>Bacillaceae</taxon>
        <taxon>Neobacillus</taxon>
    </lineage>
</organism>
<evidence type="ECO:0008006" key="3">
    <source>
        <dbReference type="Google" id="ProtNLM"/>
    </source>
</evidence>
<protein>
    <recommendedName>
        <fullName evidence="3">ABC transporter ATP-binding protein</fullName>
    </recommendedName>
</protein>
<proteinExistence type="predicted"/>
<comment type="caution">
    <text evidence="1">The sequence shown here is derived from an EMBL/GenBank/DDBJ whole genome shotgun (WGS) entry which is preliminary data.</text>
</comment>
<dbReference type="PANTHER" id="PTHR42855">
    <property type="entry name" value="ABC TRANSPORTER ATP-BINDING SUBUNIT"/>
    <property type="match status" value="1"/>
</dbReference>
<evidence type="ECO:0000313" key="2">
    <source>
        <dbReference type="Proteomes" id="UP000637074"/>
    </source>
</evidence>
<sequence length="67" mass="7796">MPDEPANHLDIDSIETLEEALEHFKGTMFFISHDRYFNNKIGEIVVAVERCALKSYPGNDDYYKTQK</sequence>
<accession>A0ABQ3NAV3</accession>
<dbReference type="Proteomes" id="UP000637074">
    <property type="component" value="Unassembled WGS sequence"/>
</dbReference>
<dbReference type="Gene3D" id="3.40.50.300">
    <property type="entry name" value="P-loop containing nucleotide triphosphate hydrolases"/>
    <property type="match status" value="1"/>
</dbReference>
<name>A0ABQ3NAV3_9BACI</name>
<dbReference type="InterPro" id="IPR051309">
    <property type="entry name" value="ABCF_ATPase"/>
</dbReference>
<reference evidence="1 2" key="1">
    <citation type="journal article" date="2022" name="Int. J. Syst. Evol. Microbiol.">
        <title>Neobacillus kokaensis sp. nov., isolated from soil.</title>
        <authorList>
            <person name="Yuki K."/>
            <person name="Matsubara H."/>
            <person name="Yamaguchi S."/>
        </authorList>
    </citation>
    <scope>NUCLEOTIDE SEQUENCE [LARGE SCALE GENOMIC DNA]</scope>
    <source>
        <strain evidence="1 2">LOB 377</strain>
    </source>
</reference>
<gene>
    <name evidence="1" type="ORF">AM1BK_42940</name>
</gene>
<dbReference type="RefSeq" id="WP_191276410.1">
    <property type="nucleotide sequence ID" value="NZ_BNDS01000027.1"/>
</dbReference>
<dbReference type="SUPFAM" id="SSF52540">
    <property type="entry name" value="P-loop containing nucleoside triphosphate hydrolases"/>
    <property type="match status" value="1"/>
</dbReference>
<keyword evidence="2" id="KW-1185">Reference proteome</keyword>
<dbReference type="PANTHER" id="PTHR42855:SF1">
    <property type="entry name" value="ABC TRANSPORTER DOMAIN-CONTAINING PROTEIN"/>
    <property type="match status" value="1"/>
</dbReference>
<dbReference type="EMBL" id="BNDS01000027">
    <property type="protein sequence ID" value="GHI00752.1"/>
    <property type="molecule type" value="Genomic_DNA"/>
</dbReference>